<accession>A0A2H3JJD3</accession>
<feature type="compositionally biased region" description="Basic residues" evidence="1">
    <location>
        <begin position="80"/>
        <end position="102"/>
    </location>
</feature>
<sequence length="287" mass="30236">MRPDQPCQGSARVSACKREVSQHLPGRRPCNQPRTAAPPALPTAPLARTTLSCTLPHAPTRKGGPTRGGSPLRPRPSSGQRRKHLGSKQKRPTVRLGTRRASRQAGYSPSAHGGTVRLNNRDPRRCSGPTTKHPRPLIDPRGNPARAPIERGAASAQAIPGSACSGPPRGRWTPESKRAPRRTPPAATRPSGQRSRTSGRPYGKGNRPSHTTQPQATAIDPPAYQTQGWAKAHSCQGNPPRTKSNSGAATLPNVPPLPPTASNPGRAAGTPQGSKEARGADTVKTPP</sequence>
<keyword evidence="3" id="KW-1185">Reference proteome</keyword>
<gene>
    <name evidence="2" type="ORF">WOLCODRAFT_151991</name>
</gene>
<feature type="compositionally biased region" description="Polar residues" evidence="1">
    <location>
        <begin position="235"/>
        <end position="248"/>
    </location>
</feature>
<dbReference type="EMBL" id="KB468124">
    <property type="protein sequence ID" value="PCH41951.1"/>
    <property type="molecule type" value="Genomic_DNA"/>
</dbReference>
<reference evidence="2 3" key="1">
    <citation type="journal article" date="2012" name="Science">
        <title>The Paleozoic origin of enzymatic lignin decomposition reconstructed from 31 fungal genomes.</title>
        <authorList>
            <person name="Floudas D."/>
            <person name="Binder M."/>
            <person name="Riley R."/>
            <person name="Barry K."/>
            <person name="Blanchette R.A."/>
            <person name="Henrissat B."/>
            <person name="Martinez A.T."/>
            <person name="Otillar R."/>
            <person name="Spatafora J.W."/>
            <person name="Yadav J.S."/>
            <person name="Aerts A."/>
            <person name="Benoit I."/>
            <person name="Boyd A."/>
            <person name="Carlson A."/>
            <person name="Copeland A."/>
            <person name="Coutinho P.M."/>
            <person name="de Vries R.P."/>
            <person name="Ferreira P."/>
            <person name="Findley K."/>
            <person name="Foster B."/>
            <person name="Gaskell J."/>
            <person name="Glotzer D."/>
            <person name="Gorecki P."/>
            <person name="Heitman J."/>
            <person name="Hesse C."/>
            <person name="Hori C."/>
            <person name="Igarashi K."/>
            <person name="Jurgens J.A."/>
            <person name="Kallen N."/>
            <person name="Kersten P."/>
            <person name="Kohler A."/>
            <person name="Kuees U."/>
            <person name="Kumar T.K.A."/>
            <person name="Kuo A."/>
            <person name="LaButti K."/>
            <person name="Larrondo L.F."/>
            <person name="Lindquist E."/>
            <person name="Ling A."/>
            <person name="Lombard V."/>
            <person name="Lucas S."/>
            <person name="Lundell T."/>
            <person name="Martin R."/>
            <person name="McLaughlin D.J."/>
            <person name="Morgenstern I."/>
            <person name="Morin E."/>
            <person name="Murat C."/>
            <person name="Nagy L.G."/>
            <person name="Nolan M."/>
            <person name="Ohm R.A."/>
            <person name="Patyshakuliyeva A."/>
            <person name="Rokas A."/>
            <person name="Ruiz-Duenas F.J."/>
            <person name="Sabat G."/>
            <person name="Salamov A."/>
            <person name="Samejima M."/>
            <person name="Schmutz J."/>
            <person name="Slot J.C."/>
            <person name="St John F."/>
            <person name="Stenlid J."/>
            <person name="Sun H."/>
            <person name="Sun S."/>
            <person name="Syed K."/>
            <person name="Tsang A."/>
            <person name="Wiebenga A."/>
            <person name="Young D."/>
            <person name="Pisabarro A."/>
            <person name="Eastwood D.C."/>
            <person name="Martin F."/>
            <person name="Cullen D."/>
            <person name="Grigoriev I.V."/>
            <person name="Hibbett D.S."/>
        </authorList>
    </citation>
    <scope>NUCLEOTIDE SEQUENCE [LARGE SCALE GENOMIC DNA]</scope>
    <source>
        <strain evidence="2 3">MD-104</strain>
    </source>
</reference>
<protein>
    <submittedName>
        <fullName evidence="2">Uncharacterized protein</fullName>
    </submittedName>
</protein>
<dbReference type="Proteomes" id="UP000218811">
    <property type="component" value="Unassembled WGS sequence"/>
</dbReference>
<name>A0A2H3JJD3_WOLCO</name>
<evidence type="ECO:0000256" key="1">
    <source>
        <dbReference type="SAM" id="MobiDB-lite"/>
    </source>
</evidence>
<feature type="compositionally biased region" description="Low complexity" evidence="1">
    <location>
        <begin position="33"/>
        <end position="51"/>
    </location>
</feature>
<feature type="region of interest" description="Disordered" evidence="1">
    <location>
        <begin position="1"/>
        <end position="287"/>
    </location>
</feature>
<proteinExistence type="predicted"/>
<evidence type="ECO:0000313" key="2">
    <source>
        <dbReference type="EMBL" id="PCH41951.1"/>
    </source>
</evidence>
<dbReference type="AlphaFoldDB" id="A0A2H3JJD3"/>
<organism evidence="2 3">
    <name type="scientific">Wolfiporia cocos (strain MD-104)</name>
    <name type="common">Brown rot fungus</name>
    <dbReference type="NCBI Taxonomy" id="742152"/>
    <lineage>
        <taxon>Eukaryota</taxon>
        <taxon>Fungi</taxon>
        <taxon>Dikarya</taxon>
        <taxon>Basidiomycota</taxon>
        <taxon>Agaricomycotina</taxon>
        <taxon>Agaricomycetes</taxon>
        <taxon>Polyporales</taxon>
        <taxon>Phaeolaceae</taxon>
        <taxon>Wolfiporia</taxon>
    </lineage>
</organism>
<evidence type="ECO:0000313" key="3">
    <source>
        <dbReference type="Proteomes" id="UP000218811"/>
    </source>
</evidence>